<reference evidence="4 5" key="1">
    <citation type="submission" date="2019-06" db="EMBL/GenBank/DDBJ databases">
        <title>Desulfobotulus mexicanus sp. nov., a novel sulfate-reducing bacterium isolated from the sediment of an alkaline crater lake in Mexico.</title>
        <authorList>
            <person name="Hirschler-Rea A."/>
        </authorList>
    </citation>
    <scope>NUCLEOTIDE SEQUENCE [LARGE SCALE GENOMIC DNA]</scope>
    <source>
        <strain evidence="4 5">PAR22N</strain>
    </source>
</reference>
<dbReference type="InterPro" id="IPR046866">
    <property type="entry name" value="FapA_N"/>
</dbReference>
<dbReference type="PANTHER" id="PTHR38032">
    <property type="entry name" value="POLYMERASE-RELATED"/>
    <property type="match status" value="1"/>
</dbReference>
<proteinExistence type="predicted"/>
<dbReference type="RefSeq" id="WP_139450528.1">
    <property type="nucleotide sequence ID" value="NZ_VDMB01000024.1"/>
</dbReference>
<dbReference type="Proteomes" id="UP000321899">
    <property type="component" value="Unassembled WGS sequence"/>
</dbReference>
<name>A0A5S5MD59_9BACT</name>
<evidence type="ECO:0000313" key="4">
    <source>
        <dbReference type="EMBL" id="TYT73630.1"/>
    </source>
</evidence>
<feature type="compositionally biased region" description="Basic and acidic residues" evidence="2">
    <location>
        <begin position="184"/>
        <end position="200"/>
    </location>
</feature>
<feature type="coiled-coil region" evidence="1">
    <location>
        <begin position="634"/>
        <end position="689"/>
    </location>
</feature>
<dbReference type="EMBL" id="VDMB01000024">
    <property type="protein sequence ID" value="TYT73630.1"/>
    <property type="molecule type" value="Genomic_DNA"/>
</dbReference>
<feature type="region of interest" description="Disordered" evidence="2">
    <location>
        <begin position="179"/>
        <end position="208"/>
    </location>
</feature>
<organism evidence="4 5">
    <name type="scientific">Desulfobotulus mexicanus</name>
    <dbReference type="NCBI Taxonomy" id="2586642"/>
    <lineage>
        <taxon>Bacteria</taxon>
        <taxon>Pseudomonadati</taxon>
        <taxon>Thermodesulfobacteriota</taxon>
        <taxon>Desulfobacteria</taxon>
        <taxon>Desulfobacterales</taxon>
        <taxon>Desulfobacteraceae</taxon>
        <taxon>Desulfobotulus</taxon>
    </lineage>
</organism>
<keyword evidence="1" id="KW-0175">Coiled coil</keyword>
<evidence type="ECO:0000256" key="2">
    <source>
        <dbReference type="SAM" id="MobiDB-lite"/>
    </source>
</evidence>
<keyword evidence="5" id="KW-1185">Reference proteome</keyword>
<dbReference type="AlphaFoldDB" id="A0A5S5MD59"/>
<feature type="domain" description="Flagellar Assembly Protein A N-terminal region" evidence="3">
    <location>
        <begin position="235"/>
        <end position="405"/>
    </location>
</feature>
<sequence>MPEKTLSYQCKKCHAEQQLPASAAGSVVPCTHCKTPMPIPASAPPVILQLALHAGEITKDGLSEIMRLWEEKRSENPHTDILEVLKEQPGITEEKINKLKKTHKVWVLRNQEKRLTAAILRLGWVSEDKMKQAAEIQQLIFRKKGVHPGLGDILIQQGHLKQTQLDAILKAMNKCGEPAAKVPPETKKITSKAIPKDPACHESAPGSSDVADDNISCYTLEQDETSTSELDSYLSLTISQDNMAAFIRQKQILPQHFNADDLLEWLQSKGIIYGLVEKSLLDGFIRFESVRQSSFKTASGKPPKPGKEGSVHFNFPTDFLSSGAMLSDDGRIDFRERGAIPHVTKGCLLAEKTATIHGVNGVDVFGNIQVVPEVKDPPLKAGTGVYTSEDRLKIFAKIDGQPSLRASGEVSVIDEILIKGDVGYETGHIQYDGKVRITGKIPAGFRVEANEVTAEAIDGGQVSAKGDVVITNGITEGEVYTEGEVRAKFVNKSKIRTLSNVTIHSEVIDSDIACSGGFNIRTGKIIASEIAARQGIEAGTIGTEISSSSTLHIGIDLPLQETFMEIDRKIQKKKEILSKVLLLPQDLDNEEKKLLADITHFAQVQDRSGLKLKLIQEKKFEDAETTATEAPSFVKKLHEDMQNAEKRLGELFDRQDTIGDDKKKALEAIDAAEKNLREDEQEKKAMEDWAAQRTPIALLKINSKAYPGTRIIASMAQATLQEPLSRCMVRQVEVHNSVEKEYIIRIFR</sequence>
<dbReference type="InterPro" id="IPR046865">
    <property type="entry name" value="FapA_b_solenoid"/>
</dbReference>
<comment type="caution">
    <text evidence="4">The sequence shown here is derived from an EMBL/GenBank/DDBJ whole genome shotgun (WGS) entry which is preliminary data.</text>
</comment>
<dbReference type="InterPro" id="IPR005646">
    <property type="entry name" value="FapA"/>
</dbReference>
<accession>A0A5S5MD59</accession>
<evidence type="ECO:0000259" key="3">
    <source>
        <dbReference type="Pfam" id="PF20250"/>
    </source>
</evidence>
<dbReference type="PANTHER" id="PTHR38032:SF1">
    <property type="entry name" value="RNA-BINDING PROTEIN KHPB N-TERMINAL DOMAIN-CONTAINING PROTEIN"/>
    <property type="match status" value="1"/>
</dbReference>
<evidence type="ECO:0000313" key="5">
    <source>
        <dbReference type="Proteomes" id="UP000321899"/>
    </source>
</evidence>
<protein>
    <submittedName>
        <fullName evidence="4">DUF342 domain-containing protein</fullName>
    </submittedName>
</protein>
<gene>
    <name evidence="4" type="ORF">FIM25_14235</name>
</gene>
<dbReference type="Pfam" id="PF20250">
    <property type="entry name" value="FapA_N"/>
    <property type="match status" value="1"/>
</dbReference>
<dbReference type="OrthoDB" id="5501565at2"/>
<evidence type="ECO:0000256" key="1">
    <source>
        <dbReference type="SAM" id="Coils"/>
    </source>
</evidence>
<dbReference type="Pfam" id="PF03961">
    <property type="entry name" value="FapA"/>
    <property type="match status" value="1"/>
</dbReference>